<evidence type="ECO:0000256" key="10">
    <source>
        <dbReference type="ARBA" id="ARBA00023264"/>
    </source>
</evidence>
<gene>
    <name evidence="12" type="ORF">UFOPK2237_01012</name>
</gene>
<evidence type="ECO:0000256" key="2">
    <source>
        <dbReference type="ARBA" id="ARBA00010441"/>
    </source>
</evidence>
<keyword evidence="3" id="KW-0444">Lipid biosynthesis</keyword>
<feature type="transmembrane region" description="Helical" evidence="11">
    <location>
        <begin position="107"/>
        <end position="129"/>
    </location>
</feature>
<keyword evidence="7" id="KW-0443">Lipid metabolism</keyword>
<evidence type="ECO:0000256" key="4">
    <source>
        <dbReference type="ARBA" id="ARBA00022679"/>
    </source>
</evidence>
<evidence type="ECO:0000256" key="6">
    <source>
        <dbReference type="ARBA" id="ARBA00022989"/>
    </source>
</evidence>
<evidence type="ECO:0000256" key="11">
    <source>
        <dbReference type="SAM" id="Phobius"/>
    </source>
</evidence>
<feature type="transmembrane region" description="Helical" evidence="11">
    <location>
        <begin position="141"/>
        <end position="159"/>
    </location>
</feature>
<proteinExistence type="inferred from homology"/>
<protein>
    <submittedName>
        <fullName evidence="12">Unannotated protein</fullName>
    </submittedName>
</protein>
<keyword evidence="9" id="KW-0594">Phospholipid biosynthesis</keyword>
<evidence type="ECO:0000256" key="5">
    <source>
        <dbReference type="ARBA" id="ARBA00022692"/>
    </source>
</evidence>
<sequence length="196" mass="21093">MTHLPTPDHLGDPNNEVPILNIPNLLTVARLFMVPVFGYLVLAVEQTDSAQWASAAVFLIAALTDLVDGVWARRYGLVTNFGKIADPIADKALIGTALIALSIQGEIAWWVTGVIIFREVAITLLRFWVIKQGVIPASRGGKVKTVSQIIAIVAFLIPLNGWVDAVAQMSLGVALALTITTGIDYVLKARVLPRSS</sequence>
<dbReference type="PIRSF" id="PIRSF000847">
    <property type="entry name" value="Phos_ph_gly_syn"/>
    <property type="match status" value="1"/>
</dbReference>
<comment type="subcellular location">
    <subcellularLocation>
        <location evidence="1">Membrane</location>
        <topology evidence="1">Multi-pass membrane protein</topology>
    </subcellularLocation>
</comment>
<keyword evidence="5 11" id="KW-0812">Transmembrane</keyword>
<keyword evidence="4" id="KW-0808">Transferase</keyword>
<dbReference type="Gene3D" id="1.20.120.1760">
    <property type="match status" value="1"/>
</dbReference>
<dbReference type="InterPro" id="IPR000462">
    <property type="entry name" value="CDP-OH_P_trans"/>
</dbReference>
<dbReference type="PROSITE" id="PS00379">
    <property type="entry name" value="CDP_ALCOHOL_P_TRANSF"/>
    <property type="match status" value="1"/>
</dbReference>
<dbReference type="AlphaFoldDB" id="A0A6J6LDF7"/>
<keyword evidence="6 11" id="KW-1133">Transmembrane helix</keyword>
<dbReference type="GO" id="GO:0046474">
    <property type="term" value="P:glycerophospholipid biosynthetic process"/>
    <property type="evidence" value="ECO:0007669"/>
    <property type="project" value="TreeGrafter"/>
</dbReference>
<evidence type="ECO:0000256" key="7">
    <source>
        <dbReference type="ARBA" id="ARBA00023098"/>
    </source>
</evidence>
<dbReference type="EMBL" id="CAEZWI010000152">
    <property type="protein sequence ID" value="CAB4659880.1"/>
    <property type="molecule type" value="Genomic_DNA"/>
</dbReference>
<dbReference type="GO" id="GO:0016020">
    <property type="term" value="C:membrane"/>
    <property type="evidence" value="ECO:0007669"/>
    <property type="project" value="UniProtKB-SubCell"/>
</dbReference>
<dbReference type="PANTHER" id="PTHR14269:SF52">
    <property type="entry name" value="PHOSPHATIDYLGLYCEROPHOSPHATE SYNTHASE-RELATED"/>
    <property type="match status" value="1"/>
</dbReference>
<reference evidence="12" key="1">
    <citation type="submission" date="2020-05" db="EMBL/GenBank/DDBJ databases">
        <authorList>
            <person name="Chiriac C."/>
            <person name="Salcher M."/>
            <person name="Ghai R."/>
            <person name="Kavagutti S V."/>
        </authorList>
    </citation>
    <scope>NUCLEOTIDE SEQUENCE</scope>
</reference>
<evidence type="ECO:0000313" key="12">
    <source>
        <dbReference type="EMBL" id="CAB4659880.1"/>
    </source>
</evidence>
<feature type="transmembrane region" description="Helical" evidence="11">
    <location>
        <begin position="20"/>
        <end position="40"/>
    </location>
</feature>
<evidence type="ECO:0000256" key="9">
    <source>
        <dbReference type="ARBA" id="ARBA00023209"/>
    </source>
</evidence>
<accession>A0A6J6LDF7</accession>
<dbReference type="InterPro" id="IPR050324">
    <property type="entry name" value="CDP-alcohol_PTase-I"/>
</dbReference>
<dbReference type="Pfam" id="PF01066">
    <property type="entry name" value="CDP-OH_P_transf"/>
    <property type="match status" value="1"/>
</dbReference>
<name>A0A6J6LDF7_9ZZZZ</name>
<dbReference type="InterPro" id="IPR043130">
    <property type="entry name" value="CDP-OH_PTrfase_TM_dom"/>
</dbReference>
<feature type="transmembrane region" description="Helical" evidence="11">
    <location>
        <begin position="52"/>
        <end position="72"/>
    </location>
</feature>
<dbReference type="InterPro" id="IPR004570">
    <property type="entry name" value="Phosphatidylglycerol_P_synth"/>
</dbReference>
<feature type="transmembrane region" description="Helical" evidence="11">
    <location>
        <begin position="165"/>
        <end position="187"/>
    </location>
</feature>
<evidence type="ECO:0000256" key="3">
    <source>
        <dbReference type="ARBA" id="ARBA00022516"/>
    </source>
</evidence>
<dbReference type="PANTHER" id="PTHR14269">
    <property type="entry name" value="CDP-DIACYLGLYCEROL--GLYCEROL-3-PHOSPHATE 3-PHOSPHATIDYLTRANSFERASE-RELATED"/>
    <property type="match status" value="1"/>
</dbReference>
<keyword evidence="8 11" id="KW-0472">Membrane</keyword>
<dbReference type="GO" id="GO:0008444">
    <property type="term" value="F:CDP-diacylglycerol-glycerol-3-phosphate 3-phosphatidyltransferase activity"/>
    <property type="evidence" value="ECO:0007669"/>
    <property type="project" value="InterPro"/>
</dbReference>
<dbReference type="NCBIfam" id="TIGR00560">
    <property type="entry name" value="pgsA"/>
    <property type="match status" value="1"/>
</dbReference>
<evidence type="ECO:0000256" key="1">
    <source>
        <dbReference type="ARBA" id="ARBA00004141"/>
    </source>
</evidence>
<keyword evidence="10" id="KW-1208">Phospholipid metabolism</keyword>
<evidence type="ECO:0000256" key="8">
    <source>
        <dbReference type="ARBA" id="ARBA00023136"/>
    </source>
</evidence>
<organism evidence="12">
    <name type="scientific">freshwater metagenome</name>
    <dbReference type="NCBI Taxonomy" id="449393"/>
    <lineage>
        <taxon>unclassified sequences</taxon>
        <taxon>metagenomes</taxon>
        <taxon>ecological metagenomes</taxon>
    </lineage>
</organism>
<comment type="similarity">
    <text evidence="2">Belongs to the CDP-alcohol phosphatidyltransferase class-I family.</text>
</comment>
<dbReference type="InterPro" id="IPR048254">
    <property type="entry name" value="CDP_ALCOHOL_P_TRANSF_CS"/>
</dbReference>